<name>A0AAN6TE67_9PEZI</name>
<proteinExistence type="predicted"/>
<accession>A0AAN6TE67</accession>
<comment type="caution">
    <text evidence="2">The sequence shown here is derived from an EMBL/GenBank/DDBJ whole genome shotgun (WGS) entry which is preliminary data.</text>
</comment>
<evidence type="ECO:0000313" key="2">
    <source>
        <dbReference type="EMBL" id="KAK4112680.1"/>
    </source>
</evidence>
<feature type="signal peptide" evidence="1">
    <location>
        <begin position="1"/>
        <end position="17"/>
    </location>
</feature>
<dbReference type="RefSeq" id="XP_064670250.1">
    <property type="nucleotide sequence ID" value="XM_064816778.1"/>
</dbReference>
<dbReference type="PROSITE" id="PS51257">
    <property type="entry name" value="PROKAR_LIPOPROTEIN"/>
    <property type="match status" value="1"/>
</dbReference>
<feature type="chain" id="PRO_5042888114" description="Lipoprotein" evidence="1">
    <location>
        <begin position="18"/>
        <end position="171"/>
    </location>
</feature>
<evidence type="ECO:0008006" key="4">
    <source>
        <dbReference type="Google" id="ProtNLM"/>
    </source>
</evidence>
<reference evidence="2" key="2">
    <citation type="submission" date="2023-05" db="EMBL/GenBank/DDBJ databases">
        <authorList>
            <consortium name="Lawrence Berkeley National Laboratory"/>
            <person name="Steindorff A."/>
            <person name="Hensen N."/>
            <person name="Bonometti L."/>
            <person name="Westerberg I."/>
            <person name="Brannstrom I.O."/>
            <person name="Guillou S."/>
            <person name="Cros-Aarteil S."/>
            <person name="Calhoun S."/>
            <person name="Haridas S."/>
            <person name="Kuo A."/>
            <person name="Mondo S."/>
            <person name="Pangilinan J."/>
            <person name="Riley R."/>
            <person name="Labutti K."/>
            <person name="Andreopoulos B."/>
            <person name="Lipzen A."/>
            <person name="Chen C."/>
            <person name="Yanf M."/>
            <person name="Daum C."/>
            <person name="Ng V."/>
            <person name="Clum A."/>
            <person name="Ohm R."/>
            <person name="Martin F."/>
            <person name="Silar P."/>
            <person name="Natvig D."/>
            <person name="Lalanne C."/>
            <person name="Gautier V."/>
            <person name="Ament-Velasquez S.L."/>
            <person name="Kruys A."/>
            <person name="Hutchinson M.I."/>
            <person name="Powell A.J."/>
            <person name="Barry K."/>
            <person name="Miller A.N."/>
            <person name="Grigoriev I.V."/>
            <person name="Debuchy R."/>
            <person name="Gladieux P."/>
            <person name="Thoren M.H."/>
            <person name="Johannesson H."/>
        </authorList>
    </citation>
    <scope>NUCLEOTIDE SEQUENCE</scope>
    <source>
        <strain evidence="2">CBS 508.74</strain>
    </source>
</reference>
<dbReference type="AlphaFoldDB" id="A0AAN6TE67"/>
<reference evidence="2" key="1">
    <citation type="journal article" date="2023" name="Mol. Phylogenet. Evol.">
        <title>Genome-scale phylogeny and comparative genomics of the fungal order Sordariales.</title>
        <authorList>
            <person name="Hensen N."/>
            <person name="Bonometti L."/>
            <person name="Westerberg I."/>
            <person name="Brannstrom I.O."/>
            <person name="Guillou S."/>
            <person name="Cros-Aarteil S."/>
            <person name="Calhoun S."/>
            <person name="Haridas S."/>
            <person name="Kuo A."/>
            <person name="Mondo S."/>
            <person name="Pangilinan J."/>
            <person name="Riley R."/>
            <person name="LaButti K."/>
            <person name="Andreopoulos B."/>
            <person name="Lipzen A."/>
            <person name="Chen C."/>
            <person name="Yan M."/>
            <person name="Daum C."/>
            <person name="Ng V."/>
            <person name="Clum A."/>
            <person name="Steindorff A."/>
            <person name="Ohm R.A."/>
            <person name="Martin F."/>
            <person name="Silar P."/>
            <person name="Natvig D.O."/>
            <person name="Lalanne C."/>
            <person name="Gautier V."/>
            <person name="Ament-Velasquez S.L."/>
            <person name="Kruys A."/>
            <person name="Hutchinson M.I."/>
            <person name="Powell A.J."/>
            <person name="Barry K."/>
            <person name="Miller A.N."/>
            <person name="Grigoriev I.V."/>
            <person name="Debuchy R."/>
            <person name="Gladieux P."/>
            <person name="Hiltunen Thoren M."/>
            <person name="Johannesson H."/>
        </authorList>
    </citation>
    <scope>NUCLEOTIDE SEQUENCE</scope>
    <source>
        <strain evidence="2">CBS 508.74</strain>
    </source>
</reference>
<dbReference type="EMBL" id="MU853341">
    <property type="protein sequence ID" value="KAK4112680.1"/>
    <property type="molecule type" value="Genomic_DNA"/>
</dbReference>
<keyword evidence="1" id="KW-0732">Signal</keyword>
<gene>
    <name evidence="2" type="ORF">N656DRAFT_789348</name>
</gene>
<organism evidence="2 3">
    <name type="scientific">Canariomyces notabilis</name>
    <dbReference type="NCBI Taxonomy" id="2074819"/>
    <lineage>
        <taxon>Eukaryota</taxon>
        <taxon>Fungi</taxon>
        <taxon>Dikarya</taxon>
        <taxon>Ascomycota</taxon>
        <taxon>Pezizomycotina</taxon>
        <taxon>Sordariomycetes</taxon>
        <taxon>Sordariomycetidae</taxon>
        <taxon>Sordariales</taxon>
        <taxon>Chaetomiaceae</taxon>
        <taxon>Canariomyces</taxon>
    </lineage>
</organism>
<evidence type="ECO:0000256" key="1">
    <source>
        <dbReference type="SAM" id="SignalP"/>
    </source>
</evidence>
<dbReference type="Proteomes" id="UP001302812">
    <property type="component" value="Unassembled WGS sequence"/>
</dbReference>
<dbReference type="GeneID" id="89940903"/>
<sequence>MRPTTLAPFAAFSVALAACGETAMLVCYGRDGGTAQNLDPEEISYVAGYLRYLASESATPAMWTMPTEFDCVEWTLPVPGGGTVLALAKHITPRINSSVTYEDLARTIDGGGEGASEADIKDSLLGACGSSGGMVGVKVDANAPAYHTPEYLASKARPEGIIVKLVRNPEA</sequence>
<evidence type="ECO:0000313" key="3">
    <source>
        <dbReference type="Proteomes" id="UP001302812"/>
    </source>
</evidence>
<keyword evidence="3" id="KW-1185">Reference proteome</keyword>
<protein>
    <recommendedName>
        <fullName evidence="4">Lipoprotein</fullName>
    </recommendedName>
</protein>